<protein>
    <submittedName>
        <fullName evidence="2">9604_t:CDS:1</fullName>
    </submittedName>
</protein>
<evidence type="ECO:0000256" key="1">
    <source>
        <dbReference type="SAM" id="MobiDB-lite"/>
    </source>
</evidence>
<evidence type="ECO:0000313" key="2">
    <source>
        <dbReference type="EMBL" id="CAG8476070.1"/>
    </source>
</evidence>
<organism evidence="2 3">
    <name type="scientific">Diversispora eburnea</name>
    <dbReference type="NCBI Taxonomy" id="1213867"/>
    <lineage>
        <taxon>Eukaryota</taxon>
        <taxon>Fungi</taxon>
        <taxon>Fungi incertae sedis</taxon>
        <taxon>Mucoromycota</taxon>
        <taxon>Glomeromycotina</taxon>
        <taxon>Glomeromycetes</taxon>
        <taxon>Diversisporales</taxon>
        <taxon>Diversisporaceae</taxon>
        <taxon>Diversispora</taxon>
    </lineage>
</organism>
<dbReference type="AlphaFoldDB" id="A0A9N8Z6A7"/>
<dbReference type="OrthoDB" id="2443108at2759"/>
<reference evidence="2" key="1">
    <citation type="submission" date="2021-06" db="EMBL/GenBank/DDBJ databases">
        <authorList>
            <person name="Kallberg Y."/>
            <person name="Tangrot J."/>
            <person name="Rosling A."/>
        </authorList>
    </citation>
    <scope>NUCLEOTIDE SEQUENCE</scope>
    <source>
        <strain evidence="2">AZ414A</strain>
    </source>
</reference>
<gene>
    <name evidence="2" type="ORF">DEBURN_LOCUS3407</name>
</gene>
<dbReference type="Proteomes" id="UP000789706">
    <property type="component" value="Unassembled WGS sequence"/>
</dbReference>
<evidence type="ECO:0000313" key="3">
    <source>
        <dbReference type="Proteomes" id="UP000789706"/>
    </source>
</evidence>
<feature type="compositionally biased region" description="Acidic residues" evidence="1">
    <location>
        <begin position="200"/>
        <end position="210"/>
    </location>
</feature>
<sequence length="249" mass="28679">MPPTRNGRIQPQFNTGKAKQYQKLKSQKRLRTPFANFVRDPYIQLENELQRERSYLQLILEHIDNQKLKLKTEEAVLLTILDNHNQKKTTNDILIPISTNNSYIGEEGNQIIDNNIIPEFINSINVQPFSRQSSPELSDNALPDSYINKITFNPSNTYEDQTINWNDKGSSILNERQSNIINSNSTDIEIANALSILENMSDDEDEEDDDNIKLDEMSPTETVNTNEDRDEYISDECEEALSKMLADYS</sequence>
<keyword evidence="3" id="KW-1185">Reference proteome</keyword>
<feature type="region of interest" description="Disordered" evidence="1">
    <location>
        <begin position="200"/>
        <end position="230"/>
    </location>
</feature>
<comment type="caution">
    <text evidence="2">The sequence shown here is derived from an EMBL/GenBank/DDBJ whole genome shotgun (WGS) entry which is preliminary data.</text>
</comment>
<proteinExistence type="predicted"/>
<accession>A0A9N8Z6A7</accession>
<name>A0A9N8Z6A7_9GLOM</name>
<dbReference type="EMBL" id="CAJVPK010000217">
    <property type="protein sequence ID" value="CAG8476070.1"/>
    <property type="molecule type" value="Genomic_DNA"/>
</dbReference>